<protein>
    <submittedName>
        <fullName evidence="4">Zinc transport system substrate-binding protein</fullName>
    </submittedName>
</protein>
<comment type="similarity">
    <text evidence="1">Belongs to the bacterial solute-binding protein 9 family.</text>
</comment>
<dbReference type="PANTHER" id="PTHR42953">
    <property type="entry name" value="HIGH-AFFINITY ZINC UPTAKE SYSTEM PROTEIN ZNUA-RELATED"/>
    <property type="match status" value="1"/>
</dbReference>
<dbReference type="GO" id="GO:0007155">
    <property type="term" value="P:cell adhesion"/>
    <property type="evidence" value="ECO:0007669"/>
    <property type="project" value="InterPro"/>
</dbReference>
<evidence type="ECO:0000256" key="2">
    <source>
        <dbReference type="ARBA" id="ARBA00022448"/>
    </source>
</evidence>
<gene>
    <name evidence="4" type="ORF">EZS27_037390</name>
</gene>
<dbReference type="InterPro" id="IPR006127">
    <property type="entry name" value="ZnuA-like"/>
</dbReference>
<keyword evidence="2" id="KW-0813">Transport</keyword>
<evidence type="ECO:0000256" key="1">
    <source>
        <dbReference type="ARBA" id="ARBA00011028"/>
    </source>
</evidence>
<keyword evidence="3" id="KW-0732">Signal</keyword>
<dbReference type="PROSITE" id="PS51257">
    <property type="entry name" value="PROKAR_LIPOPROTEIN"/>
    <property type="match status" value="1"/>
</dbReference>
<reference evidence="4" key="1">
    <citation type="submission" date="2019-03" db="EMBL/GenBank/DDBJ databases">
        <title>Single cell metagenomics reveals metabolic interactions within the superorganism composed of flagellate Streblomastix strix and complex community of Bacteroidetes bacteria on its surface.</title>
        <authorList>
            <person name="Treitli S.C."/>
            <person name="Kolisko M."/>
            <person name="Husnik F."/>
            <person name="Keeling P."/>
            <person name="Hampl V."/>
        </authorList>
    </citation>
    <scope>NUCLEOTIDE SEQUENCE</scope>
    <source>
        <strain evidence="4">STM</strain>
    </source>
</reference>
<evidence type="ECO:0000313" key="4">
    <source>
        <dbReference type="EMBL" id="KAA6311490.1"/>
    </source>
</evidence>
<dbReference type="InterPro" id="IPR050492">
    <property type="entry name" value="Bact_metal-bind_prot9"/>
</dbReference>
<evidence type="ECO:0000256" key="3">
    <source>
        <dbReference type="ARBA" id="ARBA00022729"/>
    </source>
</evidence>
<dbReference type="PRINTS" id="PR00691">
    <property type="entry name" value="ADHESINB"/>
</dbReference>
<name>A0A5J4PRP6_9ZZZZ</name>
<organism evidence="4">
    <name type="scientific">termite gut metagenome</name>
    <dbReference type="NCBI Taxonomy" id="433724"/>
    <lineage>
        <taxon>unclassified sequences</taxon>
        <taxon>metagenomes</taxon>
        <taxon>organismal metagenomes</taxon>
    </lineage>
</organism>
<dbReference type="SUPFAM" id="SSF53807">
    <property type="entry name" value="Helical backbone' metal receptor"/>
    <property type="match status" value="1"/>
</dbReference>
<dbReference type="GO" id="GO:0046872">
    <property type="term" value="F:metal ion binding"/>
    <property type="evidence" value="ECO:0007669"/>
    <property type="project" value="InterPro"/>
</dbReference>
<dbReference type="Gene3D" id="3.40.50.1980">
    <property type="entry name" value="Nitrogenase molybdenum iron protein domain"/>
    <property type="match status" value="2"/>
</dbReference>
<dbReference type="Pfam" id="PF01297">
    <property type="entry name" value="ZnuA"/>
    <property type="match status" value="1"/>
</dbReference>
<proteinExistence type="inferred from homology"/>
<dbReference type="EMBL" id="SNRY01006914">
    <property type="protein sequence ID" value="KAA6311490.1"/>
    <property type="molecule type" value="Genomic_DNA"/>
</dbReference>
<dbReference type="PANTHER" id="PTHR42953:SF3">
    <property type="entry name" value="HIGH-AFFINITY ZINC UPTAKE SYSTEM PROTEIN ZNUA"/>
    <property type="match status" value="1"/>
</dbReference>
<accession>A0A5J4PRP6</accession>
<dbReference type="GO" id="GO:0030001">
    <property type="term" value="P:metal ion transport"/>
    <property type="evidence" value="ECO:0007669"/>
    <property type="project" value="InterPro"/>
</dbReference>
<dbReference type="InterPro" id="IPR006129">
    <property type="entry name" value="AdhesinB"/>
</dbReference>
<dbReference type="AlphaFoldDB" id="A0A5J4PRP6"/>
<comment type="caution">
    <text evidence="4">The sequence shown here is derived from an EMBL/GenBank/DDBJ whole genome shotgun (WGS) entry which is preliminary data.</text>
</comment>
<sequence length="288" mass="32665">MRIKHLTGWGILLLGTLAACSAPKKNEGQRTITVTIEPQRYFTEAIAGDKFTATSMVPKGSSPETYDPIPKQLTELNQSEAYFRIGYIGFELSWADRLINNAPHIQVFDTSKGIAYIREDGHTHEHSHIGGIEPHVWCSPTNLRIIAKNTFDALCTLDKGNESYYLTRYDSLCQRIERTDSIIRNILKEAASSTFMIYHPSLSYYARDYGLHQICIEEGGKEPSPAHLKELIETCKTEKVNVIFIQPEFDRRNAEAIAKETGTRIVPINPLAYEWEEEMIQVAKELAK</sequence>